<evidence type="ECO:0000256" key="1">
    <source>
        <dbReference type="SAM" id="MobiDB-lite"/>
    </source>
</evidence>
<evidence type="ECO:0000313" key="2">
    <source>
        <dbReference type="EMBL" id="CRK21607.1"/>
    </source>
</evidence>
<protein>
    <submittedName>
        <fullName evidence="2">Uncharacterized protein</fullName>
    </submittedName>
</protein>
<feature type="compositionally biased region" description="Low complexity" evidence="1">
    <location>
        <begin position="39"/>
        <end position="51"/>
    </location>
</feature>
<feature type="compositionally biased region" description="Basic and acidic residues" evidence="1">
    <location>
        <begin position="28"/>
        <end position="37"/>
    </location>
</feature>
<dbReference type="AlphaFoldDB" id="A0A0G4LHU1"/>
<organism evidence="2 3">
    <name type="scientific">Verticillium longisporum</name>
    <name type="common">Verticillium dahliae var. longisporum</name>
    <dbReference type="NCBI Taxonomy" id="100787"/>
    <lineage>
        <taxon>Eukaryota</taxon>
        <taxon>Fungi</taxon>
        <taxon>Dikarya</taxon>
        <taxon>Ascomycota</taxon>
        <taxon>Pezizomycotina</taxon>
        <taxon>Sordariomycetes</taxon>
        <taxon>Hypocreomycetidae</taxon>
        <taxon>Glomerellales</taxon>
        <taxon>Plectosphaerellaceae</taxon>
        <taxon>Verticillium</taxon>
    </lineage>
</organism>
<sequence length="300" mass="33817">MVRRTKGSRALGSALQPRPMPAGRKTRRVSEAERANDADSLTLDGLSLGSSKAKRPDPFPFMSLPGELRLKVYAYHFADAGKVMDLDPDNHKRLHRKLALFKTCRTIYSEASHYYYSSRTFRLFPTFPGRFLKTKKPLLARLTPSKRACLTSLEMRLGPGWNAPPRGWVVNPALGLKDCTNVRRLTVFVECDPSDSVFTGFRRSEGFYELFCQKLLGEVLAELPALEYVDFDGWSSVKKSGEMMKGLMEVAIMNDRGLRWGPERGWTDAEEKEEVRKPIWTVPSVSSVSFGIQQGVMVTA</sequence>
<dbReference type="STRING" id="100787.A0A0G4LHU1"/>
<accession>A0A0G4LHU1</accession>
<evidence type="ECO:0000313" key="3">
    <source>
        <dbReference type="Proteomes" id="UP000044602"/>
    </source>
</evidence>
<keyword evidence="3" id="KW-1185">Reference proteome</keyword>
<dbReference type="PANTHER" id="PTHR42085:SF2">
    <property type="entry name" value="F-BOX DOMAIN-CONTAINING PROTEIN"/>
    <property type="match status" value="1"/>
</dbReference>
<dbReference type="InterPro" id="IPR038883">
    <property type="entry name" value="AN11006-like"/>
</dbReference>
<dbReference type="PANTHER" id="PTHR42085">
    <property type="entry name" value="F-BOX DOMAIN-CONTAINING PROTEIN"/>
    <property type="match status" value="1"/>
</dbReference>
<dbReference type="EMBL" id="CVQH01013002">
    <property type="protein sequence ID" value="CRK21607.1"/>
    <property type="molecule type" value="Genomic_DNA"/>
</dbReference>
<proteinExistence type="predicted"/>
<feature type="region of interest" description="Disordered" evidence="1">
    <location>
        <begin position="1"/>
        <end position="51"/>
    </location>
</feature>
<name>A0A0G4LHU1_VERLO</name>
<gene>
    <name evidence="2" type="ORF">BN1708_013186</name>
</gene>
<reference evidence="3" key="1">
    <citation type="submission" date="2015-05" db="EMBL/GenBank/DDBJ databases">
        <authorList>
            <person name="Fogelqvist Johan"/>
        </authorList>
    </citation>
    <scope>NUCLEOTIDE SEQUENCE [LARGE SCALE GENOMIC DNA]</scope>
</reference>
<dbReference type="Proteomes" id="UP000044602">
    <property type="component" value="Unassembled WGS sequence"/>
</dbReference>